<evidence type="ECO:0000256" key="2">
    <source>
        <dbReference type="SAM" id="SignalP"/>
    </source>
</evidence>
<dbReference type="Gene3D" id="3.20.20.80">
    <property type="entry name" value="Glycosidases"/>
    <property type="match status" value="1"/>
</dbReference>
<gene>
    <name evidence="3" type="ORF">DSM112329_01527</name>
</gene>
<feature type="chain" id="PRO_5043436710" description="Cellulase family glycosylhydrolase" evidence="2">
    <location>
        <begin position="29"/>
        <end position="619"/>
    </location>
</feature>
<dbReference type="InterPro" id="IPR017853">
    <property type="entry name" value="GH"/>
</dbReference>
<sequence length="619" mass="66638">MNTAAAHRRPRLLVAVVLVTLAALTASAAVRADAARAATPAINVTGLSSQTIGAALATGAKYIRLFVDWNRLEPDEAGQYPTYRNTPNAGAAKLAGDFDAALRQIQAGGARPILAVLGAPGWGNGSTDHLAPPYPDRYAEFFTRFVQYTRSLSRVAAYEVWNEPDAPEFWHGARDPNAPNSLDRSEWKRYGDVLRETYKAAKPVAGDAAILMGPTTGGNHDFVAAMYEQGLKGSFDGIAVHTTTACLRFGPDFYVRNGAGGPINQYSFLSYRSVRAVMLANNDPTPQIWMTELGWSSTDGGPTSCERGGSTGKSPSGVSEAQQAELLTQAYGCLARDPYVAVAAWFTMADSRVYAIDELNHYGLVDTALIAKPALAAFRSVVAADGGGVRPCGDFTPPTISVLTPAPRLGFTTALLVRAMAVDAADPGVTPAGVTEITYRLDDGEPFYRFTEARDGEPVALNWNGAAFLADGPHTLKVDARDALGNVSSAQVPICKGAKCPLVPVPTKIVVPARRNPACVKRTCSFKGQLTTRADTALYGRVRAEWQVLVKRRAKSLVKGRARFVSKWVTLHRGGAYAVKPFVFRQKLRRAGTWRVRAYYDGASPLKETTTKFVTFRVK</sequence>
<feature type="region of interest" description="Disordered" evidence="1">
    <location>
        <begin position="299"/>
        <end position="319"/>
    </location>
</feature>
<dbReference type="InterPro" id="IPR051923">
    <property type="entry name" value="Glycosyl_Hydrolase_39"/>
</dbReference>
<dbReference type="KEGG" id="parq:DSM112329_01527"/>
<dbReference type="PANTHER" id="PTHR12631:SF10">
    <property type="entry name" value="BETA-XYLOSIDASE-LIKE PROTEIN-RELATED"/>
    <property type="match status" value="1"/>
</dbReference>
<dbReference type="InterPro" id="IPR013783">
    <property type="entry name" value="Ig-like_fold"/>
</dbReference>
<reference evidence="3" key="1">
    <citation type="submission" date="2022-12" db="EMBL/GenBank/DDBJ databases">
        <title>Paraconexibacter alkalitolerans sp. nov. and Baekduia alba sp. nov., isolated from soil and emended description of the genera Paraconexibacter (Chun et al., 2020) and Baekduia (An et al., 2020).</title>
        <authorList>
            <person name="Vieira S."/>
            <person name="Huber K.J."/>
            <person name="Geppert A."/>
            <person name="Wolf J."/>
            <person name="Neumann-Schaal M."/>
            <person name="Muesken M."/>
            <person name="Overmann J."/>
        </authorList>
    </citation>
    <scope>NUCLEOTIDE SEQUENCE</scope>
    <source>
        <strain evidence="3">AEG42_29</strain>
    </source>
</reference>
<dbReference type="AlphaFoldDB" id="A0AAU7ASX6"/>
<evidence type="ECO:0000313" key="3">
    <source>
        <dbReference type="EMBL" id="XAY04691.1"/>
    </source>
</evidence>
<feature type="signal peptide" evidence="2">
    <location>
        <begin position="1"/>
        <end position="28"/>
    </location>
</feature>
<organism evidence="3">
    <name type="scientific">Paraconexibacter sp. AEG42_29</name>
    <dbReference type="NCBI Taxonomy" id="2997339"/>
    <lineage>
        <taxon>Bacteria</taxon>
        <taxon>Bacillati</taxon>
        <taxon>Actinomycetota</taxon>
        <taxon>Thermoleophilia</taxon>
        <taxon>Solirubrobacterales</taxon>
        <taxon>Paraconexibacteraceae</taxon>
        <taxon>Paraconexibacter</taxon>
    </lineage>
</organism>
<dbReference type="RefSeq" id="WP_354701219.1">
    <property type="nucleotide sequence ID" value="NZ_CP114014.1"/>
</dbReference>
<keyword evidence="2" id="KW-0732">Signal</keyword>
<proteinExistence type="predicted"/>
<dbReference type="GO" id="GO:0005975">
    <property type="term" value="P:carbohydrate metabolic process"/>
    <property type="evidence" value="ECO:0007669"/>
    <property type="project" value="UniProtKB-ARBA"/>
</dbReference>
<dbReference type="EMBL" id="CP114014">
    <property type="protein sequence ID" value="XAY04691.1"/>
    <property type="molecule type" value="Genomic_DNA"/>
</dbReference>
<evidence type="ECO:0000256" key="1">
    <source>
        <dbReference type="SAM" id="MobiDB-lite"/>
    </source>
</evidence>
<name>A0AAU7ASX6_9ACTN</name>
<dbReference type="PANTHER" id="PTHR12631">
    <property type="entry name" value="ALPHA-L-IDURONIDASE"/>
    <property type="match status" value="1"/>
</dbReference>
<dbReference type="SUPFAM" id="SSF51445">
    <property type="entry name" value="(Trans)glycosidases"/>
    <property type="match status" value="1"/>
</dbReference>
<evidence type="ECO:0008006" key="4">
    <source>
        <dbReference type="Google" id="ProtNLM"/>
    </source>
</evidence>
<accession>A0AAU7ASX6</accession>
<dbReference type="Gene3D" id="2.60.40.10">
    <property type="entry name" value="Immunoglobulins"/>
    <property type="match status" value="1"/>
</dbReference>
<protein>
    <recommendedName>
        <fullName evidence="4">Cellulase family glycosylhydrolase</fullName>
    </recommendedName>
</protein>
<dbReference type="GO" id="GO:0004553">
    <property type="term" value="F:hydrolase activity, hydrolyzing O-glycosyl compounds"/>
    <property type="evidence" value="ECO:0007669"/>
    <property type="project" value="TreeGrafter"/>
</dbReference>